<dbReference type="Pfam" id="PF01478">
    <property type="entry name" value="Peptidase_A24"/>
    <property type="match status" value="1"/>
</dbReference>
<feature type="transmembrane region" description="Helical" evidence="3">
    <location>
        <begin position="254"/>
        <end position="271"/>
    </location>
</feature>
<dbReference type="PANTHER" id="PTHR30487:SF0">
    <property type="entry name" value="PREPILIN LEADER PEPTIDASE_N-METHYLTRANSFERASE-RELATED"/>
    <property type="match status" value="1"/>
</dbReference>
<comment type="caution">
    <text evidence="6">The sequence shown here is derived from an EMBL/GenBank/DDBJ whole genome shotgun (WGS) entry which is preliminary data.</text>
</comment>
<name>A0ABV9CF90_9ACTN</name>
<accession>A0ABV9CF90</accession>
<feature type="compositionally biased region" description="Low complexity" evidence="2">
    <location>
        <begin position="47"/>
        <end position="58"/>
    </location>
</feature>
<feature type="region of interest" description="Disordered" evidence="2">
    <location>
        <begin position="30"/>
        <end position="76"/>
    </location>
</feature>
<reference evidence="7" key="1">
    <citation type="journal article" date="2019" name="Int. J. Syst. Evol. Microbiol.">
        <title>The Global Catalogue of Microorganisms (GCM) 10K type strain sequencing project: providing services to taxonomists for standard genome sequencing and annotation.</title>
        <authorList>
            <consortium name="The Broad Institute Genomics Platform"/>
            <consortium name="The Broad Institute Genome Sequencing Center for Infectious Disease"/>
            <person name="Wu L."/>
            <person name="Ma J."/>
        </authorList>
    </citation>
    <scope>NUCLEOTIDE SEQUENCE [LARGE SCALE GENOMIC DNA]</scope>
    <source>
        <strain evidence="7">CGMCC 4.7132</strain>
    </source>
</reference>
<keyword evidence="6" id="KW-0378">Hydrolase</keyword>
<feature type="transmembrane region" description="Helical" evidence="3">
    <location>
        <begin position="130"/>
        <end position="147"/>
    </location>
</feature>
<comment type="similarity">
    <text evidence="1">Belongs to the peptidase A24 family.</text>
</comment>
<proteinExistence type="inferred from homology"/>
<dbReference type="InterPro" id="IPR050882">
    <property type="entry name" value="Prepilin_peptidase/N-MTase"/>
</dbReference>
<dbReference type="Gene3D" id="1.20.120.1220">
    <property type="match status" value="1"/>
</dbReference>
<dbReference type="InterPro" id="IPR000045">
    <property type="entry name" value="Prepilin_IV_endopep_pep"/>
</dbReference>
<feature type="compositionally biased region" description="Gly residues" evidence="2">
    <location>
        <begin position="59"/>
        <end position="72"/>
    </location>
</feature>
<evidence type="ECO:0000256" key="4">
    <source>
        <dbReference type="SAM" id="SignalP"/>
    </source>
</evidence>
<gene>
    <name evidence="6" type="ORF">ACFO60_13195</name>
</gene>
<evidence type="ECO:0000313" key="7">
    <source>
        <dbReference type="Proteomes" id="UP001596004"/>
    </source>
</evidence>
<dbReference type="Proteomes" id="UP001596004">
    <property type="component" value="Unassembled WGS sequence"/>
</dbReference>
<evidence type="ECO:0000256" key="1">
    <source>
        <dbReference type="ARBA" id="ARBA00005801"/>
    </source>
</evidence>
<evidence type="ECO:0000256" key="2">
    <source>
        <dbReference type="SAM" id="MobiDB-lite"/>
    </source>
</evidence>
<protein>
    <submittedName>
        <fullName evidence="6">Prepilin peptidase</fullName>
        <ecNumber evidence="6">3.4.23.-</ecNumber>
    </submittedName>
</protein>
<keyword evidence="4" id="KW-0732">Signal</keyword>
<evidence type="ECO:0000256" key="3">
    <source>
        <dbReference type="SAM" id="Phobius"/>
    </source>
</evidence>
<feature type="transmembrane region" description="Helical" evidence="3">
    <location>
        <begin position="223"/>
        <end position="245"/>
    </location>
</feature>
<sequence>MSLIVAGAALAGLLAGAYVRALAGGFHPDPDGSADATEHSAEDARSSSEGARGSDGSAAGLGGAAEGSGERAGGAREDAGALRRVYRAEAREAFRRVSRAVPLPAWPPSIEVLVAAVSGLVAWKLAGTGLLAAWLYMALTGCALAVIDWRTRRLPDALTLPSYPIVAALLIPTGRAADALLGGLALAGAYAVLWFARPTGLGLGDVKLAGLVGMLTGALGWDAWLVGALAGQFLGALYAVCLLAARRGTLKSEFPLGPFILLGTFTALLSWPPS</sequence>
<keyword evidence="3" id="KW-0812">Transmembrane</keyword>
<feature type="signal peptide" evidence="4">
    <location>
        <begin position="1"/>
        <end position="23"/>
    </location>
</feature>
<keyword evidence="7" id="KW-1185">Reference proteome</keyword>
<dbReference type="PANTHER" id="PTHR30487">
    <property type="entry name" value="TYPE 4 PREPILIN-LIKE PROTEINS LEADER PEPTIDE-PROCESSING ENZYME"/>
    <property type="match status" value="1"/>
</dbReference>
<dbReference type="EC" id="3.4.23.-" evidence="6"/>
<evidence type="ECO:0000259" key="5">
    <source>
        <dbReference type="Pfam" id="PF01478"/>
    </source>
</evidence>
<organism evidence="6 7">
    <name type="scientific">Sphaerisporangium dianthi</name>
    <dbReference type="NCBI Taxonomy" id="1436120"/>
    <lineage>
        <taxon>Bacteria</taxon>
        <taxon>Bacillati</taxon>
        <taxon>Actinomycetota</taxon>
        <taxon>Actinomycetes</taxon>
        <taxon>Streptosporangiales</taxon>
        <taxon>Streptosporangiaceae</taxon>
        <taxon>Sphaerisporangium</taxon>
    </lineage>
</organism>
<keyword evidence="3" id="KW-0472">Membrane</keyword>
<feature type="chain" id="PRO_5047185463" evidence="4">
    <location>
        <begin position="24"/>
        <end position="274"/>
    </location>
</feature>
<feature type="compositionally biased region" description="Basic and acidic residues" evidence="2">
    <location>
        <begin position="36"/>
        <end position="46"/>
    </location>
</feature>
<feature type="transmembrane region" description="Helical" evidence="3">
    <location>
        <begin position="179"/>
        <end position="196"/>
    </location>
</feature>
<keyword evidence="3" id="KW-1133">Transmembrane helix</keyword>
<dbReference type="GO" id="GO:0016787">
    <property type="term" value="F:hydrolase activity"/>
    <property type="evidence" value="ECO:0007669"/>
    <property type="project" value="UniProtKB-KW"/>
</dbReference>
<evidence type="ECO:0000313" key="6">
    <source>
        <dbReference type="EMBL" id="MFC4531726.1"/>
    </source>
</evidence>
<feature type="domain" description="Prepilin type IV endopeptidase peptidase" evidence="5">
    <location>
        <begin position="138"/>
        <end position="240"/>
    </location>
</feature>
<dbReference type="EMBL" id="JBHSFP010000007">
    <property type="protein sequence ID" value="MFC4531726.1"/>
    <property type="molecule type" value="Genomic_DNA"/>
</dbReference>
<dbReference type="RefSeq" id="WP_380840388.1">
    <property type="nucleotide sequence ID" value="NZ_JBHSFP010000007.1"/>
</dbReference>